<dbReference type="Gene3D" id="2.130.10.10">
    <property type="entry name" value="YVTN repeat-like/Quinoprotein amine dehydrogenase"/>
    <property type="match status" value="4"/>
</dbReference>
<dbReference type="FunFam" id="2.130.10.10:FF:000400">
    <property type="entry name" value="Elongator acetyltransferase complex subunit 2"/>
    <property type="match status" value="1"/>
</dbReference>
<dbReference type="GO" id="GO:0002098">
    <property type="term" value="P:tRNA wobble uridine modification"/>
    <property type="evidence" value="ECO:0007669"/>
    <property type="project" value="InterPro"/>
</dbReference>
<keyword evidence="13" id="KW-1185">Reference proteome</keyword>
<dbReference type="InterPro" id="IPR020472">
    <property type="entry name" value="WD40_PAC1"/>
</dbReference>
<evidence type="ECO:0000256" key="11">
    <source>
        <dbReference type="PROSITE-ProRule" id="PRU00221"/>
    </source>
</evidence>
<keyword evidence="6" id="KW-0963">Cytoplasm</keyword>
<dbReference type="PRINTS" id="PR00320">
    <property type="entry name" value="GPROTEINBRPT"/>
</dbReference>
<comment type="caution">
    <text evidence="12">The sequence shown here is derived from an EMBL/GenBank/DDBJ whole genome shotgun (WGS) entry which is preliminary data.</text>
</comment>
<keyword evidence="9" id="KW-0677">Repeat</keyword>
<name>A0A9P6VYU4_RHOMI</name>
<dbReference type="Proteomes" id="UP000777482">
    <property type="component" value="Unassembled WGS sequence"/>
</dbReference>
<keyword evidence="8" id="KW-0819">tRNA processing</keyword>
<dbReference type="InterPro" id="IPR037289">
    <property type="entry name" value="Elp2"/>
</dbReference>
<evidence type="ECO:0000313" key="13">
    <source>
        <dbReference type="Proteomes" id="UP000777482"/>
    </source>
</evidence>
<evidence type="ECO:0000256" key="10">
    <source>
        <dbReference type="ARBA" id="ARBA00023242"/>
    </source>
</evidence>
<dbReference type="AlphaFoldDB" id="A0A9P6VYU4"/>
<dbReference type="EMBL" id="PUHQ01000059">
    <property type="protein sequence ID" value="KAG0659015.1"/>
    <property type="molecule type" value="Genomic_DNA"/>
</dbReference>
<evidence type="ECO:0000256" key="7">
    <source>
        <dbReference type="ARBA" id="ARBA00022574"/>
    </source>
</evidence>
<keyword evidence="10" id="KW-0539">Nucleus</keyword>
<comment type="subcellular location">
    <subcellularLocation>
        <location evidence="2">Cytoplasm</location>
    </subcellularLocation>
    <subcellularLocation>
        <location evidence="1">Nucleus</location>
    </subcellularLocation>
</comment>
<comment type="pathway">
    <text evidence="3">tRNA modification; 5-methoxycarbonylmethyl-2-thiouridine-tRNA biosynthesis.</text>
</comment>
<evidence type="ECO:0000256" key="9">
    <source>
        <dbReference type="ARBA" id="ARBA00022737"/>
    </source>
</evidence>
<dbReference type="Pfam" id="PF00400">
    <property type="entry name" value="WD40"/>
    <property type="match status" value="6"/>
</dbReference>
<dbReference type="GO" id="GO:0005634">
    <property type="term" value="C:nucleus"/>
    <property type="evidence" value="ECO:0007669"/>
    <property type="project" value="UniProtKB-SubCell"/>
</dbReference>
<dbReference type="PANTHER" id="PTHR44111">
    <property type="entry name" value="ELONGATOR COMPLEX PROTEIN 2"/>
    <property type="match status" value="1"/>
</dbReference>
<protein>
    <recommendedName>
        <fullName evidence="5">Elongator complex protein 2</fullName>
    </recommendedName>
</protein>
<dbReference type="GO" id="GO:0033588">
    <property type="term" value="C:elongator holoenzyme complex"/>
    <property type="evidence" value="ECO:0007669"/>
    <property type="project" value="InterPro"/>
</dbReference>
<dbReference type="InterPro" id="IPR015943">
    <property type="entry name" value="WD40/YVTN_repeat-like_dom_sf"/>
</dbReference>
<feature type="repeat" description="WD" evidence="11">
    <location>
        <begin position="236"/>
        <end position="277"/>
    </location>
</feature>
<sequence length="878" mass="94524">MAMSARDGLSEQVQPLYISAACSRSNSSAARPHDGLVAFASGHLIALWKSANELSAGVHNTLPGYKGDVTALDFVQGSGKSRYLVSGDATGAVNVWKEHEEHWSLLATLTGHQGSVSAVVGLQLSGDDDSTTDDLLILSGGSDSTIRVSRVTDSSQELKQTLSTNGKIPLAFALTNLPSSRGLLLAVGGTEQRIHLYSAAYTDHSYTFARSLSLEGHTDWVRCLSFTTPIPANDDSSSSASTSTAYDIAPGEVLLASGSQDNYIRLWRVTKRDLASEQAAPQGGDADDAPLDELDAALAAVEDQAELRVKAHDFTVDGEGHFSCASEAVLLGHDAWVTGLNWAPAGSSRLELLSASADRSMILWTPVSAGMAALPESSSTRPSSSVATSHAHASIWTSQHRFGEFTSSTNLGFFGALWGLEGRTVLANGWGGSWHVWRLEGEGEGGDMERQEWRPQVATTGHLGAVKQVVWEGKGEYLLSASQDMSARLHAPWRRKVNGKAVETWHELGRPQIHGYPLASVAFTSPEKRLQFVSGADEKIVRVFDAPKLWVQTLKTLIGVDAGDAASRPMAANIPPLGLSNRAVASPDEAAQLAPASTDVFDEILPVNFTVSDHPPFEEQLLGSMLWPEVDKLYGHPFELVSVTSAHSLPIIATACKATAPEHALIRVYSTETWQPVGVPLEGHSLTITKLAFSPPSLQDTEADRWLLSVSRDRTWNVYERASADGEEPTYRRAANAKSHARIIWDACWGGDATFFATASRDKTVKIWSAGDWQCLATLSFAEAATSVASALTPDKSRHILAVGLENGEIHLFYAMLGETSSWKPLLQLDSHWAHVRSVTTLAFSPRVTDAETLRLASGSEDHTVRIFDVPVLDDTNP</sequence>
<evidence type="ECO:0000256" key="8">
    <source>
        <dbReference type="ARBA" id="ARBA00022694"/>
    </source>
</evidence>
<feature type="repeat" description="WD" evidence="11">
    <location>
        <begin position="330"/>
        <end position="364"/>
    </location>
</feature>
<evidence type="ECO:0000256" key="6">
    <source>
        <dbReference type="ARBA" id="ARBA00022490"/>
    </source>
</evidence>
<dbReference type="PROSITE" id="PS50294">
    <property type="entry name" value="WD_REPEATS_REGION"/>
    <property type="match status" value="1"/>
</dbReference>
<feature type="repeat" description="WD" evidence="11">
    <location>
        <begin position="737"/>
        <end position="778"/>
    </location>
</feature>
<dbReference type="PROSITE" id="PS50082">
    <property type="entry name" value="WD_REPEATS_2"/>
    <property type="match status" value="3"/>
</dbReference>
<dbReference type="PROSITE" id="PS51257">
    <property type="entry name" value="PROKAR_LIPOPROTEIN"/>
    <property type="match status" value="1"/>
</dbReference>
<dbReference type="InterPro" id="IPR036322">
    <property type="entry name" value="WD40_repeat_dom_sf"/>
</dbReference>
<evidence type="ECO:0000256" key="1">
    <source>
        <dbReference type="ARBA" id="ARBA00004123"/>
    </source>
</evidence>
<proteinExistence type="inferred from homology"/>
<dbReference type="GO" id="GO:0005737">
    <property type="term" value="C:cytoplasm"/>
    <property type="evidence" value="ECO:0007669"/>
    <property type="project" value="UniProtKB-SubCell"/>
</dbReference>
<gene>
    <name evidence="12" type="ORF">C6P46_005400</name>
</gene>
<evidence type="ECO:0000256" key="2">
    <source>
        <dbReference type="ARBA" id="ARBA00004496"/>
    </source>
</evidence>
<reference evidence="12 13" key="1">
    <citation type="submission" date="2020-11" db="EMBL/GenBank/DDBJ databases">
        <title>Kefir isolates.</title>
        <authorList>
            <person name="Marcisauskas S."/>
            <person name="Kim Y."/>
            <person name="Blasche S."/>
        </authorList>
    </citation>
    <scope>NUCLEOTIDE SEQUENCE [LARGE SCALE GENOMIC DNA]</scope>
    <source>
        <strain evidence="12 13">KR</strain>
    </source>
</reference>
<accession>A0A9P6VYU4</accession>
<evidence type="ECO:0000256" key="3">
    <source>
        <dbReference type="ARBA" id="ARBA00005043"/>
    </source>
</evidence>
<organism evidence="12 13">
    <name type="scientific">Rhodotorula mucilaginosa</name>
    <name type="common">Yeast</name>
    <name type="synonym">Rhodotorula rubra</name>
    <dbReference type="NCBI Taxonomy" id="5537"/>
    <lineage>
        <taxon>Eukaryota</taxon>
        <taxon>Fungi</taxon>
        <taxon>Dikarya</taxon>
        <taxon>Basidiomycota</taxon>
        <taxon>Pucciniomycotina</taxon>
        <taxon>Microbotryomycetes</taxon>
        <taxon>Sporidiobolales</taxon>
        <taxon>Sporidiobolaceae</taxon>
        <taxon>Rhodotorula</taxon>
    </lineage>
</organism>
<evidence type="ECO:0000256" key="4">
    <source>
        <dbReference type="ARBA" id="ARBA00005881"/>
    </source>
</evidence>
<dbReference type="OrthoDB" id="27911at2759"/>
<evidence type="ECO:0000256" key="5">
    <source>
        <dbReference type="ARBA" id="ARBA00020267"/>
    </source>
</evidence>
<dbReference type="InterPro" id="IPR001680">
    <property type="entry name" value="WD40_rpt"/>
</dbReference>
<dbReference type="SMART" id="SM00320">
    <property type="entry name" value="WD40"/>
    <property type="match status" value="10"/>
</dbReference>
<comment type="similarity">
    <text evidence="4">Belongs to the WD repeat ELP2 family.</text>
</comment>
<evidence type="ECO:0000313" key="12">
    <source>
        <dbReference type="EMBL" id="KAG0659015.1"/>
    </source>
</evidence>
<dbReference type="SUPFAM" id="SSF50978">
    <property type="entry name" value="WD40 repeat-like"/>
    <property type="match status" value="2"/>
</dbReference>
<dbReference type="PANTHER" id="PTHR44111:SF1">
    <property type="entry name" value="ELONGATOR COMPLEX PROTEIN 2"/>
    <property type="match status" value="1"/>
</dbReference>
<keyword evidence="7 11" id="KW-0853">WD repeat</keyword>